<dbReference type="OrthoDB" id="10263630at2759"/>
<name>A0A1Z5KNL6_FISSO</name>
<dbReference type="Proteomes" id="UP000198406">
    <property type="component" value="Unassembled WGS sequence"/>
</dbReference>
<reference evidence="2 3" key="1">
    <citation type="journal article" date="2015" name="Plant Cell">
        <title>Oil accumulation by the oleaginous diatom Fistulifera solaris as revealed by the genome and transcriptome.</title>
        <authorList>
            <person name="Tanaka T."/>
            <person name="Maeda Y."/>
            <person name="Veluchamy A."/>
            <person name="Tanaka M."/>
            <person name="Abida H."/>
            <person name="Marechal E."/>
            <person name="Bowler C."/>
            <person name="Muto M."/>
            <person name="Sunaga Y."/>
            <person name="Tanaka M."/>
            <person name="Yoshino T."/>
            <person name="Taniguchi T."/>
            <person name="Fukuda Y."/>
            <person name="Nemoto M."/>
            <person name="Matsumoto M."/>
            <person name="Wong P.S."/>
            <person name="Aburatani S."/>
            <person name="Fujibuchi W."/>
        </authorList>
    </citation>
    <scope>NUCLEOTIDE SEQUENCE [LARGE SCALE GENOMIC DNA]</scope>
    <source>
        <strain evidence="2 3">JPCC DA0580</strain>
    </source>
</reference>
<evidence type="ECO:0000313" key="2">
    <source>
        <dbReference type="EMBL" id="GAX27913.1"/>
    </source>
</evidence>
<evidence type="ECO:0000256" key="1">
    <source>
        <dbReference type="SAM" id="SignalP"/>
    </source>
</evidence>
<protein>
    <submittedName>
        <fullName evidence="2">Uncharacterized protein</fullName>
    </submittedName>
</protein>
<proteinExistence type="predicted"/>
<organism evidence="2 3">
    <name type="scientific">Fistulifera solaris</name>
    <name type="common">Oleaginous diatom</name>
    <dbReference type="NCBI Taxonomy" id="1519565"/>
    <lineage>
        <taxon>Eukaryota</taxon>
        <taxon>Sar</taxon>
        <taxon>Stramenopiles</taxon>
        <taxon>Ochrophyta</taxon>
        <taxon>Bacillariophyta</taxon>
        <taxon>Bacillariophyceae</taxon>
        <taxon>Bacillariophycidae</taxon>
        <taxon>Naviculales</taxon>
        <taxon>Naviculaceae</taxon>
        <taxon>Fistulifera</taxon>
    </lineage>
</organism>
<keyword evidence="1" id="KW-0732">Signal</keyword>
<feature type="chain" id="PRO_5012238779" evidence="1">
    <location>
        <begin position="19"/>
        <end position="243"/>
    </location>
</feature>
<dbReference type="EMBL" id="BDSP01000260">
    <property type="protein sequence ID" value="GAX27913.1"/>
    <property type="molecule type" value="Genomic_DNA"/>
</dbReference>
<dbReference type="AlphaFoldDB" id="A0A1Z5KNL6"/>
<gene>
    <name evidence="2" type="ORF">FisN_21Hh263</name>
</gene>
<dbReference type="InParanoid" id="A0A1Z5KNL6"/>
<sequence>MFFRSLIGAVLAGTAVSGFSVSNDPARKVTDRRSLFQDLAVLTTGGILSTVVEPAWASGGATAGKYTTIPIAKRRYYGRVQQAVHDFLLMGPDVVKGEPQAASIQFFFDPQGVVVVPAKKKDINGQCTKKDGDCRGKEIRDSRFNDMKASMYLLANAFRTDQQKPPDRLPTVKAAKAFFKEMNDMEKLVTKKGKVDSKQVAAVYVAALDILDQYLDLVELPPTDSGHYEQEFDTLVGESPRIT</sequence>
<evidence type="ECO:0000313" key="3">
    <source>
        <dbReference type="Proteomes" id="UP000198406"/>
    </source>
</evidence>
<feature type="signal peptide" evidence="1">
    <location>
        <begin position="1"/>
        <end position="18"/>
    </location>
</feature>
<comment type="caution">
    <text evidence="2">The sequence shown here is derived from an EMBL/GenBank/DDBJ whole genome shotgun (WGS) entry which is preliminary data.</text>
</comment>
<accession>A0A1Z5KNL6</accession>
<keyword evidence="3" id="KW-1185">Reference proteome</keyword>